<dbReference type="EMBL" id="CP113527">
    <property type="protein sequence ID" value="WDV08638.1"/>
    <property type="molecule type" value="Genomic_DNA"/>
</dbReference>
<evidence type="ECO:0000256" key="1">
    <source>
        <dbReference type="SAM" id="Phobius"/>
    </source>
</evidence>
<evidence type="ECO:0000313" key="2">
    <source>
        <dbReference type="EMBL" id="WDV08638.1"/>
    </source>
</evidence>
<feature type="transmembrane region" description="Helical" evidence="1">
    <location>
        <begin position="175"/>
        <end position="193"/>
    </location>
</feature>
<dbReference type="Proteomes" id="UP001219585">
    <property type="component" value="Chromosome"/>
</dbReference>
<feature type="transmembrane region" description="Helical" evidence="1">
    <location>
        <begin position="199"/>
        <end position="219"/>
    </location>
</feature>
<feature type="transmembrane region" description="Helical" evidence="1">
    <location>
        <begin position="34"/>
        <end position="53"/>
    </location>
</feature>
<gene>
    <name evidence="2" type="ORF">OU989_09240</name>
</gene>
<feature type="transmembrane region" description="Helical" evidence="1">
    <location>
        <begin position="231"/>
        <end position="252"/>
    </location>
</feature>
<dbReference type="AlphaFoldDB" id="A0AAJ5UVN2"/>
<dbReference type="InterPro" id="IPR025450">
    <property type="entry name" value="YndJ-like"/>
</dbReference>
<name>A0AAJ5UVN2_9BACI</name>
<accession>A0AAJ5UVN2</accession>
<proteinExistence type="predicted"/>
<feature type="transmembrane region" description="Helical" evidence="1">
    <location>
        <begin position="272"/>
        <end position="290"/>
    </location>
</feature>
<feature type="transmembrane region" description="Helical" evidence="1">
    <location>
        <begin position="145"/>
        <end position="168"/>
    </location>
</feature>
<keyword evidence="1" id="KW-0472">Membrane</keyword>
<feature type="transmembrane region" description="Helical" evidence="1">
    <location>
        <begin position="119"/>
        <end position="139"/>
    </location>
</feature>
<organism evidence="2 3">
    <name type="scientific">Lysinibacillus irui</name>
    <dbReference type="NCBI Taxonomy" id="2998077"/>
    <lineage>
        <taxon>Bacteria</taxon>
        <taxon>Bacillati</taxon>
        <taxon>Bacillota</taxon>
        <taxon>Bacilli</taxon>
        <taxon>Bacillales</taxon>
        <taxon>Bacillaceae</taxon>
        <taxon>Lysinibacillus</taxon>
    </lineage>
</organism>
<feature type="transmembrane region" description="Helical" evidence="1">
    <location>
        <begin position="58"/>
        <end position="75"/>
    </location>
</feature>
<dbReference type="Pfam" id="PF14158">
    <property type="entry name" value="YndJ"/>
    <property type="match status" value="1"/>
</dbReference>
<dbReference type="KEGG" id="liu:OU989_09240"/>
<evidence type="ECO:0000313" key="3">
    <source>
        <dbReference type="Proteomes" id="UP001219585"/>
    </source>
</evidence>
<reference evidence="2" key="1">
    <citation type="submission" date="2022-11" db="EMBL/GenBank/DDBJ databases">
        <title>Lysinibacillus irui.</title>
        <authorList>
            <person name="Akintayo S.O."/>
        </authorList>
    </citation>
    <scope>NUCLEOTIDE SEQUENCE</scope>
    <source>
        <strain evidence="2">IRB4-01</strain>
    </source>
</reference>
<feature type="transmembrane region" description="Helical" evidence="1">
    <location>
        <begin position="12"/>
        <end position="28"/>
    </location>
</feature>
<dbReference type="RefSeq" id="WP_274796846.1">
    <property type="nucleotide sequence ID" value="NZ_CP113527.1"/>
</dbReference>
<sequence>MLVNLRNNQCSLILLLGITLTAICLSFGEQPQYSWLLTVAQLIFVPAMVMMVVDFQSVGKIIIVGMMLVVTLLHFWTDGLYAIALAFLYLLYTFYIAIKGVKRFLQRGFTNCAEFSIDMGLIYLALGGFWFFAFTANINTGFSSLITWLTAIHFHYSACLLPLSVGLFGRLHDSSWYRVIVFILLAGPLLVAIGITFSIIIEIIAVVLYILAIYGLFVLTFKTKLLLGQGILLRISYGALCLTIIGSCLYVYSRLSGTYYVGIPEMLRFHGVMNGLFFGGIGVVAWAIAVPATNQRTFNFPVSQIRGKLRHEHQPHPGLVDALQDFVDTTKLHPVISDFYEQTTSYRLLATVQWKTWFKPFAFLYQGMSRLLQQLNLPFSNQQIEMTGRIVKVDEEQDSRQSPRAWIRTIKQQTVFVAIYSRHTSNQITYMNIALPLPFSTMVGILYAYEEQGQLHLTSQQGEDAGIYLAIGNYVMKLPLQEHFRIAAVNDQTLTAVHKMTLFGIPFLHIDYHIQKNQQTRQGISGHKEKVLIGTYQKE</sequence>
<keyword evidence="1" id="KW-1133">Transmembrane helix</keyword>
<keyword evidence="1" id="KW-0812">Transmembrane</keyword>
<feature type="transmembrane region" description="Helical" evidence="1">
    <location>
        <begin position="81"/>
        <end position="98"/>
    </location>
</feature>
<protein>
    <submittedName>
        <fullName evidence="2">YndJ family protein</fullName>
    </submittedName>
</protein>